<dbReference type="SMART" id="SM00028">
    <property type="entry name" value="TPR"/>
    <property type="match status" value="8"/>
</dbReference>
<keyword evidence="2 3" id="KW-0802">TPR repeat</keyword>
<feature type="chain" id="PRO_5035289072" evidence="5">
    <location>
        <begin position="30"/>
        <end position="858"/>
    </location>
</feature>
<evidence type="ECO:0000256" key="5">
    <source>
        <dbReference type="SAM" id="SignalP"/>
    </source>
</evidence>
<proteinExistence type="predicted"/>
<organism evidence="6 7">
    <name type="scientific">Candidatus Obscuribacter phosphatis</name>
    <dbReference type="NCBI Taxonomy" id="1906157"/>
    <lineage>
        <taxon>Bacteria</taxon>
        <taxon>Bacillati</taxon>
        <taxon>Candidatus Melainabacteria</taxon>
        <taxon>Candidatus Obscuribacterales</taxon>
        <taxon>Candidatus Obscuribacteraceae</taxon>
        <taxon>Candidatus Obscuribacter</taxon>
    </lineage>
</organism>
<dbReference type="Proteomes" id="UP000664277">
    <property type="component" value="Unassembled WGS sequence"/>
</dbReference>
<evidence type="ECO:0000256" key="1">
    <source>
        <dbReference type="ARBA" id="ARBA00022737"/>
    </source>
</evidence>
<dbReference type="InterPro" id="IPR050498">
    <property type="entry name" value="Ycf3"/>
</dbReference>
<feature type="region of interest" description="Disordered" evidence="4">
    <location>
        <begin position="35"/>
        <end position="78"/>
    </location>
</feature>
<dbReference type="Pfam" id="PF13432">
    <property type="entry name" value="TPR_16"/>
    <property type="match status" value="2"/>
</dbReference>
<keyword evidence="5" id="KW-0732">Signal</keyword>
<feature type="repeat" description="TPR" evidence="3">
    <location>
        <begin position="320"/>
        <end position="353"/>
    </location>
</feature>
<dbReference type="PANTHER" id="PTHR44858:SF1">
    <property type="entry name" value="UDP-N-ACETYLGLUCOSAMINE--PEPTIDE N-ACETYLGLUCOSAMINYLTRANSFERASE SPINDLY-RELATED"/>
    <property type="match status" value="1"/>
</dbReference>
<dbReference type="PANTHER" id="PTHR44858">
    <property type="entry name" value="TETRATRICOPEPTIDE REPEAT PROTEIN 6"/>
    <property type="match status" value="1"/>
</dbReference>
<evidence type="ECO:0000256" key="4">
    <source>
        <dbReference type="SAM" id="MobiDB-lite"/>
    </source>
</evidence>
<protein>
    <submittedName>
        <fullName evidence="6">Tetratricopeptide repeat protein</fullName>
    </submittedName>
</protein>
<gene>
    <name evidence="6" type="ORF">J0M35_13550</name>
</gene>
<feature type="repeat" description="TPR" evidence="3">
    <location>
        <begin position="751"/>
        <end position="784"/>
    </location>
</feature>
<name>A0A8J7TN27_9BACT</name>
<dbReference type="AlphaFoldDB" id="A0A8J7TN27"/>
<dbReference type="Gene3D" id="1.25.40.10">
    <property type="entry name" value="Tetratricopeptide repeat domain"/>
    <property type="match status" value="3"/>
</dbReference>
<accession>A0A8J7TN27</accession>
<feature type="repeat" description="TPR" evidence="3">
    <location>
        <begin position="489"/>
        <end position="522"/>
    </location>
</feature>
<keyword evidence="1" id="KW-0677">Repeat</keyword>
<dbReference type="Pfam" id="PF13429">
    <property type="entry name" value="TPR_15"/>
    <property type="match status" value="1"/>
</dbReference>
<dbReference type="EMBL" id="JAFLCK010000019">
    <property type="protein sequence ID" value="MBN8661385.1"/>
    <property type="molecule type" value="Genomic_DNA"/>
</dbReference>
<dbReference type="SUPFAM" id="SSF48452">
    <property type="entry name" value="TPR-like"/>
    <property type="match status" value="2"/>
</dbReference>
<evidence type="ECO:0000313" key="7">
    <source>
        <dbReference type="Proteomes" id="UP000664277"/>
    </source>
</evidence>
<evidence type="ECO:0000256" key="2">
    <source>
        <dbReference type="ARBA" id="ARBA00022803"/>
    </source>
</evidence>
<dbReference type="InterPro" id="IPR011990">
    <property type="entry name" value="TPR-like_helical_dom_sf"/>
</dbReference>
<sequence length="858" mass="94471">MQSQRRTFRNTLSVMITLSLAFPLLDASAAAKKESAAQPKAALQKSVEGDSSSNAKPETSAKSKIKSQGKSQAKKLSGQSANQYVDNLTVKTMNAGDWNATAARLESLLAQQKIGTLVTLSSTARIKRSYLQAWLAFAYMYVGKADKTAAVLKTVEGEDEGASKVVANSKDDNDQVRLALCENVVRAMNEIAEGHFDKALSFMQSLPADSPVLSTDTLYNYTLACIAGKKGQADKACELSRKAYEGDKRFAWALRTIAFLQQKWLKNNQAAEDVLVETLKAEPQLTEARDMLIDVKLARNDFDGALDTALSGIKLSPKSASAHFRLAQIYIQQWRLREALDQLDKAIALEQTAKYYRNRSTVKRLRGDIAGALSDQTKAVELSKEKSFELAELANLNVTAGNTNKAIDNLKEALAGDPENAPVREKLYKLLVSEKRYTDLAEEYKDQITRHPKTAALHLGYANVLMALGEEEKAVQEFVEAANLNQTDPTPHRALGAYYIQKRMFSKAAKEYTRALNIVPTSIKDMVSLGFCYAEDDDYMKAEAAFVTAMAVQQLSPSASPDDPGRVDVMRSLASLLFEEGRYGDAATQFENLVVGYKDKGATVDDAFMLAKCKLLRDQTETAARNMMAVFEVIPADRKDAFRLGMAEALVDAGMPTFAREELNKVPEDSRKSNYLYVLYSASVLRLEDKPKEALALIEQVAADLPGLKESNPHLASRLLVERARLELLLGEVDKAKASAQEAYAVYDKSYPALLMAAELAIKGGDHKSAVEYARRALQLNPYYAPAYLLIGGAQTESKDAAERKEGLENLKKAVELYPGWLSGRRALLKAYEKAALKEEAKKEASVIAELEAKSKER</sequence>
<reference evidence="6" key="1">
    <citation type="submission" date="2021-02" db="EMBL/GenBank/DDBJ databases">
        <title>Genome-Resolved Metagenomics of a Microbial Community Performing Photosynthetic Biological Nutrient Removal.</title>
        <authorList>
            <person name="Mcdaniel E.A."/>
        </authorList>
    </citation>
    <scope>NUCLEOTIDE SEQUENCE</scope>
    <source>
        <strain evidence="6">UWPOB_OBS1</strain>
    </source>
</reference>
<evidence type="ECO:0000256" key="3">
    <source>
        <dbReference type="PROSITE-ProRule" id="PRU00339"/>
    </source>
</evidence>
<dbReference type="PROSITE" id="PS50005">
    <property type="entry name" value="TPR"/>
    <property type="match status" value="4"/>
</dbReference>
<dbReference type="InterPro" id="IPR019734">
    <property type="entry name" value="TPR_rpt"/>
</dbReference>
<feature type="signal peptide" evidence="5">
    <location>
        <begin position="1"/>
        <end position="29"/>
    </location>
</feature>
<feature type="repeat" description="TPR" evidence="3">
    <location>
        <begin position="387"/>
        <end position="420"/>
    </location>
</feature>
<feature type="compositionally biased region" description="Polar residues" evidence="4">
    <location>
        <begin position="49"/>
        <end position="71"/>
    </location>
</feature>
<evidence type="ECO:0000313" key="6">
    <source>
        <dbReference type="EMBL" id="MBN8661385.1"/>
    </source>
</evidence>
<comment type="caution">
    <text evidence="6">The sequence shown here is derived from an EMBL/GenBank/DDBJ whole genome shotgun (WGS) entry which is preliminary data.</text>
</comment>